<evidence type="ECO:0000259" key="3">
    <source>
        <dbReference type="PROSITE" id="PS51371"/>
    </source>
</evidence>
<dbReference type="Gene3D" id="3.10.580.10">
    <property type="entry name" value="CBS-domain"/>
    <property type="match status" value="2"/>
</dbReference>
<accession>A0ABD5PID2</accession>
<feature type="domain" description="CBS" evidence="3">
    <location>
        <begin position="20"/>
        <end position="75"/>
    </location>
</feature>
<dbReference type="SUPFAM" id="SSF54631">
    <property type="entry name" value="CBS-domain pair"/>
    <property type="match status" value="2"/>
</dbReference>
<dbReference type="RefSeq" id="WP_343218122.1">
    <property type="nucleotide sequence ID" value="NZ_JAODIW010000005.1"/>
</dbReference>
<keyword evidence="5" id="KW-1185">Reference proteome</keyword>
<feature type="domain" description="CBS" evidence="3">
    <location>
        <begin position="141"/>
        <end position="197"/>
    </location>
</feature>
<protein>
    <submittedName>
        <fullName evidence="4">CBS domain-containing protein</fullName>
    </submittedName>
</protein>
<dbReference type="AlphaFoldDB" id="A0ABD5PID2"/>
<gene>
    <name evidence="4" type="ORF">ACFO0N_22010</name>
</gene>
<dbReference type="InterPro" id="IPR000644">
    <property type="entry name" value="CBS_dom"/>
</dbReference>
<dbReference type="SMART" id="SM00116">
    <property type="entry name" value="CBS"/>
    <property type="match status" value="4"/>
</dbReference>
<reference evidence="4 5" key="1">
    <citation type="journal article" date="2019" name="Int. J. Syst. Evol. Microbiol.">
        <title>The Global Catalogue of Microorganisms (GCM) 10K type strain sequencing project: providing services to taxonomists for standard genome sequencing and annotation.</title>
        <authorList>
            <consortium name="The Broad Institute Genomics Platform"/>
            <consortium name="The Broad Institute Genome Sequencing Center for Infectious Disease"/>
            <person name="Wu L."/>
            <person name="Ma J."/>
        </authorList>
    </citation>
    <scope>NUCLEOTIDE SEQUENCE [LARGE SCALE GENOMIC DNA]</scope>
    <source>
        <strain evidence="4 5">CGMCC 1.12553</strain>
    </source>
</reference>
<evidence type="ECO:0000256" key="1">
    <source>
        <dbReference type="ARBA" id="ARBA00023122"/>
    </source>
</evidence>
<feature type="domain" description="CBS" evidence="3">
    <location>
        <begin position="234"/>
        <end position="290"/>
    </location>
</feature>
<evidence type="ECO:0000256" key="2">
    <source>
        <dbReference type="PROSITE-ProRule" id="PRU00703"/>
    </source>
</evidence>
<organism evidence="4 5">
    <name type="scientific">Halobium salinum</name>
    <dbReference type="NCBI Taxonomy" id="1364940"/>
    <lineage>
        <taxon>Archaea</taxon>
        <taxon>Methanobacteriati</taxon>
        <taxon>Methanobacteriota</taxon>
        <taxon>Stenosarchaea group</taxon>
        <taxon>Halobacteria</taxon>
        <taxon>Halobacteriales</taxon>
        <taxon>Haloferacaceae</taxon>
        <taxon>Halobium</taxon>
    </lineage>
</organism>
<proteinExistence type="predicted"/>
<evidence type="ECO:0000313" key="5">
    <source>
        <dbReference type="Proteomes" id="UP001595921"/>
    </source>
</evidence>
<comment type="caution">
    <text evidence="4">The sequence shown here is derived from an EMBL/GenBank/DDBJ whole genome shotgun (WGS) entry which is preliminary data.</text>
</comment>
<dbReference type="InterPro" id="IPR051257">
    <property type="entry name" value="Diverse_CBS-Domain"/>
</dbReference>
<dbReference type="Proteomes" id="UP001595921">
    <property type="component" value="Unassembled WGS sequence"/>
</dbReference>
<dbReference type="PANTHER" id="PTHR43080:SF29">
    <property type="entry name" value="OS02G0818000 PROTEIN"/>
    <property type="match status" value="1"/>
</dbReference>
<sequence>MREFKKRRCKGNGMDVREIATTEFPSIDVDTRVSELVGAFDDPTVKAVVVTDNGSYAGLVTQRQLDSAHQDPNTKAGSILWHVARLDIDDDVRTAARLMLGSDSLVLPVYRDDEFYGVATADDLLDAVEPYLHVLSVDDVWTPEIVTVDPASTLGNVLHQFREHRITHLPVVDGNRAIGVVSLSDVIGFAAREAHRSQGGNPPEAVQGGRSHGGFGAREGELHRLLDLPVRDVMSEPVVTVRPDTRLDDAVRTMFDREVSSLVVTVDDAPAGIATKNDVLESLTWTGETRLQVKFVGIELLDDISRDEVVDMIERIAQRYGEMRILEASVYLHEHDEKLRGTPLVLARIRLFTDRGQFVGTGEGYGASHALHLARNVLERDVLEGKQYGQTKKHPTEEELSKFYGWWLTGSARPR</sequence>
<dbReference type="PANTHER" id="PTHR43080">
    <property type="entry name" value="CBS DOMAIN-CONTAINING PROTEIN CBSX3, MITOCHONDRIAL"/>
    <property type="match status" value="1"/>
</dbReference>
<dbReference type="PROSITE" id="PS51371">
    <property type="entry name" value="CBS"/>
    <property type="match status" value="3"/>
</dbReference>
<dbReference type="InterPro" id="IPR046342">
    <property type="entry name" value="CBS_dom_sf"/>
</dbReference>
<dbReference type="Pfam" id="PF00571">
    <property type="entry name" value="CBS"/>
    <property type="match status" value="4"/>
</dbReference>
<evidence type="ECO:0000313" key="4">
    <source>
        <dbReference type="EMBL" id="MFC4360624.1"/>
    </source>
</evidence>
<dbReference type="EMBL" id="JBHSDS010000017">
    <property type="protein sequence ID" value="MFC4360624.1"/>
    <property type="molecule type" value="Genomic_DNA"/>
</dbReference>
<name>A0ABD5PID2_9EURY</name>
<keyword evidence="1 2" id="KW-0129">CBS domain</keyword>